<name>A0A0S8G7X2_UNCT6</name>
<evidence type="ECO:0000256" key="2">
    <source>
        <dbReference type="ARBA" id="ARBA00023277"/>
    </source>
</evidence>
<feature type="compositionally biased region" description="Gly residues" evidence="3">
    <location>
        <begin position="490"/>
        <end position="502"/>
    </location>
</feature>
<dbReference type="InterPro" id="IPR014718">
    <property type="entry name" value="GH-type_carb-bd"/>
</dbReference>
<dbReference type="SUPFAM" id="SSF88688">
    <property type="entry name" value="Families 57/38 glycoside transferase middle domain"/>
    <property type="match status" value="1"/>
</dbReference>
<dbReference type="InterPro" id="IPR011013">
    <property type="entry name" value="Gal_mutarotase_sf_dom"/>
</dbReference>
<evidence type="ECO:0000313" key="7">
    <source>
        <dbReference type="EMBL" id="KPK69171.1"/>
    </source>
</evidence>
<evidence type="ECO:0000313" key="8">
    <source>
        <dbReference type="Proteomes" id="UP000051717"/>
    </source>
</evidence>
<dbReference type="GO" id="GO:0003824">
    <property type="term" value="F:catalytic activity"/>
    <property type="evidence" value="ECO:0007669"/>
    <property type="project" value="InterPro"/>
</dbReference>
<dbReference type="InterPro" id="IPR004300">
    <property type="entry name" value="Glyco_hydro_57_N"/>
</dbReference>
<dbReference type="GO" id="GO:0030246">
    <property type="term" value="F:carbohydrate binding"/>
    <property type="evidence" value="ECO:0007669"/>
    <property type="project" value="InterPro"/>
</dbReference>
<dbReference type="PANTHER" id="PTHR36306:SF1">
    <property type="entry name" value="ALPHA-AMYLASE-RELATED"/>
    <property type="match status" value="1"/>
</dbReference>
<comment type="caution">
    <text evidence="7">The sequence shown here is derived from an EMBL/GenBank/DDBJ whole genome shotgun (WGS) entry which is preliminary data.</text>
</comment>
<dbReference type="EMBL" id="LJUI01000045">
    <property type="protein sequence ID" value="KPK69171.1"/>
    <property type="molecule type" value="Genomic_DNA"/>
</dbReference>
<dbReference type="InterPro" id="IPR052046">
    <property type="entry name" value="GH57_Enzymes"/>
</dbReference>
<evidence type="ECO:0000259" key="6">
    <source>
        <dbReference type="Pfam" id="PF09095"/>
    </source>
</evidence>
<feature type="domain" description="Glycoside hydrolase family 57 N-terminal" evidence="4">
    <location>
        <begin position="28"/>
        <end position="270"/>
    </location>
</feature>
<dbReference type="PANTHER" id="PTHR36306">
    <property type="entry name" value="ALPHA-AMYLASE-RELATED-RELATED"/>
    <property type="match status" value="1"/>
</dbReference>
<proteinExistence type="inferred from homology"/>
<dbReference type="SUPFAM" id="SSF88713">
    <property type="entry name" value="Glycoside hydrolase/deacetylase"/>
    <property type="match status" value="1"/>
</dbReference>
<dbReference type="InterPro" id="IPR015179">
    <property type="entry name" value="A-amylase/a-glucTrfase_C"/>
</dbReference>
<dbReference type="PATRIC" id="fig|1703774.3.peg.2316"/>
<evidence type="ECO:0000259" key="4">
    <source>
        <dbReference type="Pfam" id="PF03065"/>
    </source>
</evidence>
<protein>
    <recommendedName>
        <fullName evidence="9">4-alpha-glucanotransferase</fullName>
    </recommendedName>
</protein>
<accession>A0A0S8G7X2</accession>
<dbReference type="Gene3D" id="2.70.98.10">
    <property type="match status" value="1"/>
</dbReference>
<sequence length="748" mass="83879">MREITFLFGVHCHQPVGNFEYVLRDACRQAYRPFLECLERHPAVRTSLHYSGCLLEWFAANAPDLLDLIRSLVERGQVELISGGFYEPILPVIPRQDAIEQMVLLNRFLTDEFGVTPRGLWLPERVWEPTIPTLARAAGLEYTIVDDTHFLYAGLAPGEIHGHYTTEDEGAVLVVFPIDRQLRYLIPFRVPEETIRYLEGLAGREDVATITMADDGEKFGVWPGTADWVYGKGWLEKFFTLLEESADWLTMITFSESIDRETPRSQLYLPTASYEEMMGWALPAPAQGRYEQLLEELTAEGRDQADRTFIRGGFWRNFLSKYAESNTMHKKMLLVSRKVRELEEVCGRPRSEHQKPSAGRGSGRPREELCRALFEAKRHLLRGQCNCAYWHGVFGGLYLNHLRSAIFTELIRSEHLADRALRGKGPWVEVREVDFDADGQEELLVETGLLNLYLDPADGGTIFEFDYRPARFNLYDTLTRRPEAYHARVRGGGGSPEGGEAGDGGEEGESGEGRRSIHEEIALKEQGLAERLIYDRWRRTSLRNMFLPASTTFEEYAAGEFAEIGDFAGGAYHAAVDREEEGIRVILRRSANAAVGGDAAALSVEKVITVHPSRAALAVDFSVGQRGVASAMRFGVEFNLTLLAGDAGDRYYLFPAHDVTDRTLAGSGSLEEVGQFSVVDEYQGFCLSFGIDPPASVWRFPIETVSLSETGIERTYQGSALFLSWVVANGGGEIWRARLTQGIAPWPS</sequence>
<dbReference type="Pfam" id="PF09094">
    <property type="entry name" value="AmyA-A_glucT_m"/>
    <property type="match status" value="2"/>
</dbReference>
<comment type="similarity">
    <text evidence="1">Belongs to the glycosyl hydrolase 57 family.</text>
</comment>
<keyword evidence="2" id="KW-0119">Carbohydrate metabolism</keyword>
<evidence type="ECO:0008006" key="9">
    <source>
        <dbReference type="Google" id="ProtNLM"/>
    </source>
</evidence>
<feature type="domain" description="Alpha-amylase/4-alpha-glucanotransferase central" evidence="5">
    <location>
        <begin position="375"/>
        <end position="416"/>
    </location>
</feature>
<feature type="domain" description="Alpha-amylase/4-alpha-glucanotransferase central" evidence="5">
    <location>
        <begin position="313"/>
        <end position="342"/>
    </location>
</feature>
<dbReference type="Proteomes" id="UP000051717">
    <property type="component" value="Unassembled WGS sequence"/>
</dbReference>
<dbReference type="Pfam" id="PF09095">
    <property type="entry name" value="AmyA-gluTrfs_C"/>
    <property type="match status" value="1"/>
</dbReference>
<organism evidence="7 8">
    <name type="scientific">candidate division TA06 bacterium SM23_40</name>
    <dbReference type="NCBI Taxonomy" id="1703774"/>
    <lineage>
        <taxon>Bacteria</taxon>
        <taxon>Bacteria division TA06</taxon>
    </lineage>
</organism>
<dbReference type="Pfam" id="PF03065">
    <property type="entry name" value="Glyco_hydro_57"/>
    <property type="match status" value="1"/>
</dbReference>
<feature type="domain" description="Alpha-amylase/4-alpha-glucanotransferase C-terminal" evidence="6">
    <location>
        <begin position="434"/>
        <end position="729"/>
    </location>
</feature>
<evidence type="ECO:0000256" key="1">
    <source>
        <dbReference type="ARBA" id="ARBA00006821"/>
    </source>
</evidence>
<dbReference type="SUPFAM" id="SSF74650">
    <property type="entry name" value="Galactose mutarotase-like"/>
    <property type="match status" value="1"/>
</dbReference>
<gene>
    <name evidence="7" type="ORF">AMJ82_06250</name>
</gene>
<evidence type="ECO:0000256" key="3">
    <source>
        <dbReference type="SAM" id="MobiDB-lite"/>
    </source>
</evidence>
<dbReference type="InterPro" id="IPR028995">
    <property type="entry name" value="Glyco_hydro_57/38_cen_sf"/>
</dbReference>
<dbReference type="GO" id="GO:0005975">
    <property type="term" value="P:carbohydrate metabolic process"/>
    <property type="evidence" value="ECO:0007669"/>
    <property type="project" value="InterPro"/>
</dbReference>
<dbReference type="CDD" id="cd10793">
    <property type="entry name" value="GH57N_TLGT_like"/>
    <property type="match status" value="1"/>
</dbReference>
<reference evidence="7 8" key="1">
    <citation type="journal article" date="2015" name="Microbiome">
        <title>Genomic resolution of linkages in carbon, nitrogen, and sulfur cycling among widespread estuary sediment bacteria.</title>
        <authorList>
            <person name="Baker B.J."/>
            <person name="Lazar C.S."/>
            <person name="Teske A.P."/>
            <person name="Dick G.J."/>
        </authorList>
    </citation>
    <scope>NUCLEOTIDE SEQUENCE [LARGE SCALE GENOMIC DNA]</scope>
    <source>
        <strain evidence="7">SM23_40</strain>
    </source>
</reference>
<dbReference type="InterPro" id="IPR011330">
    <property type="entry name" value="Glyco_hydro/deAcase_b/a-brl"/>
</dbReference>
<evidence type="ECO:0000259" key="5">
    <source>
        <dbReference type="Pfam" id="PF09094"/>
    </source>
</evidence>
<dbReference type="Gene3D" id="3.20.110.20">
    <property type="match status" value="1"/>
</dbReference>
<dbReference type="AlphaFoldDB" id="A0A0S8G7X2"/>
<feature type="region of interest" description="Disordered" evidence="3">
    <location>
        <begin position="486"/>
        <end position="514"/>
    </location>
</feature>
<dbReference type="InterPro" id="IPR015178">
    <property type="entry name" value="A-amylase/a-glucTrfase_central"/>
</dbReference>